<gene>
    <name evidence="1" type="ORF">UFOPK2158_01190</name>
</gene>
<dbReference type="EMBL" id="CAEZVY010000146">
    <property type="protein sequence ID" value="CAB4650911.1"/>
    <property type="molecule type" value="Genomic_DNA"/>
</dbReference>
<evidence type="ECO:0000313" key="1">
    <source>
        <dbReference type="EMBL" id="CAB4650911.1"/>
    </source>
</evidence>
<name>A0A6J6KMQ9_9ZZZZ</name>
<proteinExistence type="predicted"/>
<sequence length="86" mass="9223">MDNSGGVCGVQSIQNSLHNVEGLSRGESAKIVKQFAKCYPGQVLHHNECDGAVLPLVENINDVGVGKPGCLPRLLDEATREILILR</sequence>
<protein>
    <submittedName>
        <fullName evidence="1">Unannotated protein</fullName>
    </submittedName>
</protein>
<accession>A0A6J6KMQ9</accession>
<dbReference type="AlphaFoldDB" id="A0A6J6KMQ9"/>
<organism evidence="1">
    <name type="scientific">freshwater metagenome</name>
    <dbReference type="NCBI Taxonomy" id="449393"/>
    <lineage>
        <taxon>unclassified sequences</taxon>
        <taxon>metagenomes</taxon>
        <taxon>ecological metagenomes</taxon>
    </lineage>
</organism>
<reference evidence="1" key="1">
    <citation type="submission" date="2020-05" db="EMBL/GenBank/DDBJ databases">
        <authorList>
            <person name="Chiriac C."/>
            <person name="Salcher M."/>
            <person name="Ghai R."/>
            <person name="Kavagutti S V."/>
        </authorList>
    </citation>
    <scope>NUCLEOTIDE SEQUENCE</scope>
</reference>